<reference evidence="1" key="1">
    <citation type="journal article" date="2020" name="Fungal Divers.">
        <title>Resolving the Mortierellaceae phylogeny through synthesis of multi-gene phylogenetics and phylogenomics.</title>
        <authorList>
            <person name="Vandepol N."/>
            <person name="Liber J."/>
            <person name="Desiro A."/>
            <person name="Na H."/>
            <person name="Kennedy M."/>
            <person name="Barry K."/>
            <person name="Grigoriev I.V."/>
            <person name="Miller A.N."/>
            <person name="O'Donnell K."/>
            <person name="Stajich J.E."/>
            <person name="Bonito G."/>
        </authorList>
    </citation>
    <scope>NUCLEOTIDE SEQUENCE</scope>
    <source>
        <strain evidence="1">NRRL 2769</strain>
    </source>
</reference>
<comment type="caution">
    <text evidence="1">The sequence shown here is derived from an EMBL/GenBank/DDBJ whole genome shotgun (WGS) entry which is preliminary data.</text>
</comment>
<accession>A0A9P6SU11</accession>
<dbReference type="EMBL" id="JAAAID010002942">
    <property type="protein sequence ID" value="KAG0002488.1"/>
    <property type="molecule type" value="Genomic_DNA"/>
</dbReference>
<protein>
    <submittedName>
        <fullName evidence="1">Uncharacterized protein</fullName>
    </submittedName>
</protein>
<sequence length="136" mass="15383">MDALFSTIFPANGGYSLVWANRPADGSKERRGDPLKPDATILKSHYELAFAEIKPPKEDHSAKPYLEDQWKLANFCKDAIDNHITFGREFITKTAGIQIYARSLPLEPHLYELSTTGPSRPRMRVVLHRTTANTKD</sequence>
<organism evidence="1 2">
    <name type="scientific">Entomortierella chlamydospora</name>
    <dbReference type="NCBI Taxonomy" id="101097"/>
    <lineage>
        <taxon>Eukaryota</taxon>
        <taxon>Fungi</taxon>
        <taxon>Fungi incertae sedis</taxon>
        <taxon>Mucoromycota</taxon>
        <taxon>Mortierellomycotina</taxon>
        <taxon>Mortierellomycetes</taxon>
        <taxon>Mortierellales</taxon>
        <taxon>Mortierellaceae</taxon>
        <taxon>Entomortierella</taxon>
    </lineage>
</organism>
<dbReference type="AlphaFoldDB" id="A0A9P6SU11"/>
<keyword evidence="2" id="KW-1185">Reference proteome</keyword>
<evidence type="ECO:0000313" key="1">
    <source>
        <dbReference type="EMBL" id="KAG0002488.1"/>
    </source>
</evidence>
<gene>
    <name evidence="1" type="ORF">BGZ80_005970</name>
</gene>
<evidence type="ECO:0000313" key="2">
    <source>
        <dbReference type="Proteomes" id="UP000703661"/>
    </source>
</evidence>
<dbReference type="Proteomes" id="UP000703661">
    <property type="component" value="Unassembled WGS sequence"/>
</dbReference>
<proteinExistence type="predicted"/>
<name>A0A9P6SU11_9FUNG</name>